<dbReference type="AlphaFoldDB" id="A0A0A1TFK9"/>
<dbReference type="EMBL" id="CDHN01000002">
    <property type="protein sequence ID" value="CEJ88863.1"/>
    <property type="molecule type" value="Genomic_DNA"/>
</dbReference>
<dbReference type="Proteomes" id="UP000039046">
    <property type="component" value="Unassembled WGS sequence"/>
</dbReference>
<evidence type="ECO:0000313" key="3">
    <source>
        <dbReference type="Proteomes" id="UP000039046"/>
    </source>
</evidence>
<dbReference type="STRING" id="1531966.A0A0A1TFK9"/>
<sequence length="204" mass="22901">MNAAAHLAAQGWRGAGHSLHKTSDDIGLAKPLLLNRKSDKKGIGSTQHFTSDQWWMNAFDEQLQGLDTSKDGQVTQTVETGKINQFEKGSLAKYSIYATFVRGGFLEGTLKDDKESSTSGSESETKADATKTERKDKKKETKEERRIRKDDKKRKKQQEALLDALRQAKKGRSDASDDASDAKKQRRAKKEEARRKRKDKGDKS</sequence>
<evidence type="ECO:0008006" key="4">
    <source>
        <dbReference type="Google" id="ProtNLM"/>
    </source>
</evidence>
<feature type="compositionally biased region" description="Basic and acidic residues" evidence="1">
    <location>
        <begin position="123"/>
        <end position="150"/>
    </location>
</feature>
<name>A0A0A1TFK9_9HYPO</name>
<reference evidence="2 3" key="1">
    <citation type="journal article" date="2015" name="Genome Announc.">
        <title>Draft Genome Sequence and Gene Annotation of the Entomopathogenic Fungus Verticillium hemipterigenum.</title>
        <authorList>
            <person name="Horn F."/>
            <person name="Habel A."/>
            <person name="Scharf D.H."/>
            <person name="Dworschak J."/>
            <person name="Brakhage A.A."/>
            <person name="Guthke R."/>
            <person name="Hertweck C."/>
            <person name="Linde J."/>
        </authorList>
    </citation>
    <scope>NUCLEOTIDE SEQUENCE [LARGE SCALE GENOMIC DNA]</scope>
</reference>
<feature type="compositionally biased region" description="Basic and acidic residues" evidence="1">
    <location>
        <begin position="171"/>
        <end position="204"/>
    </location>
</feature>
<evidence type="ECO:0000313" key="2">
    <source>
        <dbReference type="EMBL" id="CEJ88863.1"/>
    </source>
</evidence>
<dbReference type="HOGENOM" id="CLU_082196_0_0_1"/>
<feature type="region of interest" description="Disordered" evidence="1">
    <location>
        <begin position="109"/>
        <end position="204"/>
    </location>
</feature>
<protein>
    <recommendedName>
        <fullName evidence="4">DNA-directed RNA polymerase II subunit RPB1</fullName>
    </recommendedName>
</protein>
<keyword evidence="3" id="KW-1185">Reference proteome</keyword>
<accession>A0A0A1TFK9</accession>
<evidence type="ECO:0000256" key="1">
    <source>
        <dbReference type="SAM" id="MobiDB-lite"/>
    </source>
</evidence>
<organism evidence="2 3">
    <name type="scientific">[Torrubiella] hemipterigena</name>
    <dbReference type="NCBI Taxonomy" id="1531966"/>
    <lineage>
        <taxon>Eukaryota</taxon>
        <taxon>Fungi</taxon>
        <taxon>Dikarya</taxon>
        <taxon>Ascomycota</taxon>
        <taxon>Pezizomycotina</taxon>
        <taxon>Sordariomycetes</taxon>
        <taxon>Hypocreomycetidae</taxon>
        <taxon>Hypocreales</taxon>
        <taxon>Clavicipitaceae</taxon>
        <taxon>Clavicipitaceae incertae sedis</taxon>
        <taxon>'Torrubiella' clade</taxon>
    </lineage>
</organism>
<gene>
    <name evidence="2" type="ORF">VHEMI04888</name>
</gene>
<dbReference type="OrthoDB" id="3366546at2759"/>
<proteinExistence type="predicted"/>